<keyword evidence="3" id="KW-1185">Reference proteome</keyword>
<evidence type="ECO:0000313" key="3">
    <source>
        <dbReference type="Proteomes" id="UP001596337"/>
    </source>
</evidence>
<feature type="compositionally biased region" description="Basic and acidic residues" evidence="1">
    <location>
        <begin position="1"/>
        <end position="15"/>
    </location>
</feature>
<evidence type="ECO:0000313" key="2">
    <source>
        <dbReference type="EMBL" id="MFC6869593.1"/>
    </source>
</evidence>
<dbReference type="Proteomes" id="UP001596337">
    <property type="component" value="Unassembled WGS sequence"/>
</dbReference>
<proteinExistence type="predicted"/>
<gene>
    <name evidence="2" type="ORF">ACFQGD_20860</name>
</gene>
<dbReference type="EMBL" id="JBHSXX010000001">
    <property type="protein sequence ID" value="MFC6869593.1"/>
    <property type="molecule type" value="Genomic_DNA"/>
</dbReference>
<organism evidence="2 3">
    <name type="scientific">Haloechinothrix salitolerans</name>
    <dbReference type="NCBI Taxonomy" id="926830"/>
    <lineage>
        <taxon>Bacteria</taxon>
        <taxon>Bacillati</taxon>
        <taxon>Actinomycetota</taxon>
        <taxon>Actinomycetes</taxon>
        <taxon>Pseudonocardiales</taxon>
        <taxon>Pseudonocardiaceae</taxon>
        <taxon>Haloechinothrix</taxon>
    </lineage>
</organism>
<dbReference type="Pfam" id="PF13830">
    <property type="entry name" value="DUF4192"/>
    <property type="match status" value="1"/>
</dbReference>
<feature type="region of interest" description="Disordered" evidence="1">
    <location>
        <begin position="1"/>
        <end position="24"/>
    </location>
</feature>
<accession>A0ABW2C391</accession>
<protein>
    <submittedName>
        <fullName evidence="2">DUF4192 domain-containing protein</fullName>
    </submittedName>
</protein>
<reference evidence="3" key="1">
    <citation type="journal article" date="2019" name="Int. J. Syst. Evol. Microbiol.">
        <title>The Global Catalogue of Microorganisms (GCM) 10K type strain sequencing project: providing services to taxonomists for standard genome sequencing and annotation.</title>
        <authorList>
            <consortium name="The Broad Institute Genomics Platform"/>
            <consortium name="The Broad Institute Genome Sequencing Center for Infectious Disease"/>
            <person name="Wu L."/>
            <person name="Ma J."/>
        </authorList>
    </citation>
    <scope>NUCLEOTIDE SEQUENCE [LARGE SCALE GENOMIC DNA]</scope>
    <source>
        <strain evidence="3">KCTC 32255</strain>
    </source>
</reference>
<evidence type="ECO:0000256" key="1">
    <source>
        <dbReference type="SAM" id="MobiDB-lite"/>
    </source>
</evidence>
<name>A0ABW2C391_9PSEU</name>
<dbReference type="RefSeq" id="WP_345397343.1">
    <property type="nucleotide sequence ID" value="NZ_BAABLA010000027.1"/>
</dbReference>
<sequence length="379" mass="39473">MTHHDTDRPDGRDTSTDPTTRQTPVITLTGVGDTLAAIPHLLGFHPTDSVMLLSGTQRGAPLSRTMRADLPPDHLVDVVAHDITASLADDDVSSALLVIVGGHDGCAEGGAASGGVRGGDGSAGELPPCARLVDALRRNLAVLGVTEVAAYWVPEIAADVWYRSYDDATRTGVVSDPASSVLAAEFASRGYVTYGSRAELASLLAPDGESELARRAELIETLRADVVETWPRAARVAVVRDALSAAGEGDLAFSDRQLATLAIVLADVEIRDACLATALPPDSDLAFAAASLWGELTRALPAPERAIPACLAGYAAYMGGNGVLAAIAFDAALDADPDHTLAGLLDRALRHGFPPRQLRPLATHDTVGLCAGEWLRDSA</sequence>
<comment type="caution">
    <text evidence="2">The sequence shown here is derived from an EMBL/GenBank/DDBJ whole genome shotgun (WGS) entry which is preliminary data.</text>
</comment>
<dbReference type="InterPro" id="IPR025447">
    <property type="entry name" value="DUF4192"/>
</dbReference>